<gene>
    <name evidence="17" type="ORF">AZ34_17735</name>
</gene>
<evidence type="ECO:0000256" key="14">
    <source>
        <dbReference type="ARBA" id="ARBA00022842"/>
    </source>
</evidence>
<dbReference type="AlphaFoldDB" id="A0A016XKV5"/>
<dbReference type="SUPFAM" id="SSF56784">
    <property type="entry name" value="HAD-like"/>
    <property type="match status" value="1"/>
</dbReference>
<keyword evidence="13" id="KW-0862">Zinc</keyword>
<evidence type="ECO:0000256" key="3">
    <source>
        <dbReference type="ARBA" id="ARBA00001947"/>
    </source>
</evidence>
<dbReference type="GO" id="GO:0046872">
    <property type="term" value="F:metal ion binding"/>
    <property type="evidence" value="ECO:0007669"/>
    <property type="project" value="UniProtKB-KW"/>
</dbReference>
<evidence type="ECO:0000256" key="1">
    <source>
        <dbReference type="ARBA" id="ARBA00001226"/>
    </source>
</evidence>
<dbReference type="InterPro" id="IPR036412">
    <property type="entry name" value="HAD-like_sf"/>
</dbReference>
<dbReference type="EMBL" id="JEMG01000001">
    <property type="protein sequence ID" value="EYC52724.1"/>
    <property type="molecule type" value="Genomic_DNA"/>
</dbReference>
<proteinExistence type="inferred from homology"/>
<dbReference type="GO" id="GO:0034200">
    <property type="term" value="F:D-glycero-beta-D-manno-heptose 1,7-bisphosphate 7-phosphatase activity"/>
    <property type="evidence" value="ECO:0007669"/>
    <property type="project" value="UniProtKB-EC"/>
</dbReference>
<dbReference type="NCBIfam" id="TIGR01656">
    <property type="entry name" value="Histidinol-ppas"/>
    <property type="match status" value="1"/>
</dbReference>
<evidence type="ECO:0000256" key="5">
    <source>
        <dbReference type="ARBA" id="ARBA00004708"/>
    </source>
</evidence>
<comment type="pathway">
    <text evidence="5">Nucleotide-sugar biosynthesis; ADP-L-glycero-beta-D-manno-heptose biosynthesis; ADP-L-glycero-beta-D-manno-heptose from D-glycero-beta-D-manno-heptose 7-phosphate: step 2/4.</text>
</comment>
<dbReference type="PANTHER" id="PTHR42891:SF1">
    <property type="entry name" value="D-GLYCERO-BETA-D-MANNO-HEPTOSE-1,7-BISPHOSPHATE 7-PHOSPHATASE"/>
    <property type="match status" value="1"/>
</dbReference>
<dbReference type="Pfam" id="PF13242">
    <property type="entry name" value="Hydrolase_like"/>
    <property type="match status" value="1"/>
</dbReference>
<evidence type="ECO:0000256" key="10">
    <source>
        <dbReference type="ARBA" id="ARBA00022490"/>
    </source>
</evidence>
<comment type="subcellular location">
    <subcellularLocation>
        <location evidence="4">Cytoplasm</location>
    </subcellularLocation>
</comment>
<dbReference type="InterPro" id="IPR004446">
    <property type="entry name" value="Heptose_bisP_phosphatase"/>
</dbReference>
<keyword evidence="15" id="KW-0119">Carbohydrate metabolism</keyword>
<dbReference type="OrthoDB" id="9781367at2"/>
<evidence type="ECO:0000256" key="15">
    <source>
        <dbReference type="ARBA" id="ARBA00023277"/>
    </source>
</evidence>
<accession>A0A016XKV5</accession>
<dbReference type="STRING" id="1458275.AZ34_17735"/>
<comment type="cofactor">
    <cofactor evidence="3">
        <name>Zn(2+)</name>
        <dbReference type="ChEBI" id="CHEBI:29105"/>
    </cofactor>
</comment>
<protein>
    <recommendedName>
        <fullName evidence="9">D-glycero-beta-D-manno-heptose-1,7-bisphosphate 7-phosphatase</fullName>
        <ecNumber evidence="8">3.1.3.82</ecNumber>
    </recommendedName>
    <alternativeName>
        <fullName evidence="16">D,D-heptose 1,7-bisphosphate phosphatase</fullName>
    </alternativeName>
</protein>
<comment type="similarity">
    <text evidence="6">Belongs to the GmhB family.</text>
</comment>
<keyword evidence="12" id="KW-0378">Hydrolase</keyword>
<dbReference type="EC" id="3.1.3.82" evidence="8"/>
<dbReference type="GO" id="GO:0005737">
    <property type="term" value="C:cytoplasm"/>
    <property type="evidence" value="ECO:0007669"/>
    <property type="project" value="UniProtKB-SubCell"/>
</dbReference>
<name>A0A016XKV5_9BURK</name>
<comment type="cofactor">
    <cofactor evidence="2">
        <name>Mg(2+)</name>
        <dbReference type="ChEBI" id="CHEBI:18420"/>
    </cofactor>
</comment>
<reference evidence="17 18" key="1">
    <citation type="submission" date="2014-02" db="EMBL/GenBank/DDBJ databases">
        <title>Draft Genome of Hylemonella gracilis isolated from the Niagara River.</title>
        <authorList>
            <person name="Pawlowski D.R."/>
            <person name="Koudelka G.B."/>
        </authorList>
    </citation>
    <scope>NUCLEOTIDE SEQUENCE [LARGE SCALE GENOMIC DNA]</scope>
    <source>
        <strain evidence="17 18">Niagara R</strain>
    </source>
</reference>
<evidence type="ECO:0000313" key="18">
    <source>
        <dbReference type="Proteomes" id="UP000023268"/>
    </source>
</evidence>
<keyword evidence="10" id="KW-0963">Cytoplasm</keyword>
<dbReference type="eggNOG" id="COG0241">
    <property type="taxonomic scope" value="Bacteria"/>
</dbReference>
<comment type="caution">
    <text evidence="17">The sequence shown here is derived from an EMBL/GenBank/DDBJ whole genome shotgun (WGS) entry which is preliminary data.</text>
</comment>
<dbReference type="RefSeq" id="WP_035610458.1">
    <property type="nucleotide sequence ID" value="NZ_JEMG01000001.1"/>
</dbReference>
<comment type="catalytic activity">
    <reaction evidence="1">
        <text>D-glycero-beta-D-manno-heptose 1,7-bisphosphate + H2O = D-glycero-beta-D-manno-heptose 1-phosphate + phosphate</text>
        <dbReference type="Rhea" id="RHEA:28518"/>
        <dbReference type="ChEBI" id="CHEBI:15377"/>
        <dbReference type="ChEBI" id="CHEBI:43474"/>
        <dbReference type="ChEBI" id="CHEBI:60208"/>
        <dbReference type="ChEBI" id="CHEBI:61593"/>
        <dbReference type="EC" id="3.1.3.82"/>
    </reaction>
</comment>
<dbReference type="Proteomes" id="UP000023268">
    <property type="component" value="Unassembled WGS sequence"/>
</dbReference>
<dbReference type="PANTHER" id="PTHR42891">
    <property type="entry name" value="D-GLYCERO-BETA-D-MANNO-HEPTOSE-1,7-BISPHOSPHATE 7-PHOSPHATASE"/>
    <property type="match status" value="1"/>
</dbReference>
<dbReference type="NCBIfam" id="TIGR01662">
    <property type="entry name" value="HAD-SF-IIIA"/>
    <property type="match status" value="1"/>
</dbReference>
<dbReference type="InterPro" id="IPR006549">
    <property type="entry name" value="HAD-SF_hydro_IIIA"/>
</dbReference>
<keyword evidence="14" id="KW-0460">Magnesium</keyword>
<evidence type="ECO:0000256" key="7">
    <source>
        <dbReference type="ARBA" id="ARBA00011245"/>
    </source>
</evidence>
<dbReference type="NCBIfam" id="NF006506">
    <property type="entry name" value="PRK08942.1"/>
    <property type="match status" value="1"/>
</dbReference>
<organism evidence="17 18">
    <name type="scientific">Hylemonella gracilis str. Niagara R</name>
    <dbReference type="NCBI Taxonomy" id="1458275"/>
    <lineage>
        <taxon>Bacteria</taxon>
        <taxon>Pseudomonadati</taxon>
        <taxon>Pseudomonadota</taxon>
        <taxon>Betaproteobacteria</taxon>
        <taxon>Burkholderiales</taxon>
        <taxon>Comamonadaceae</taxon>
        <taxon>Hylemonella</taxon>
    </lineage>
</organism>
<evidence type="ECO:0000256" key="13">
    <source>
        <dbReference type="ARBA" id="ARBA00022833"/>
    </source>
</evidence>
<dbReference type="GO" id="GO:0005975">
    <property type="term" value="P:carbohydrate metabolic process"/>
    <property type="evidence" value="ECO:0007669"/>
    <property type="project" value="InterPro"/>
</dbReference>
<evidence type="ECO:0000256" key="9">
    <source>
        <dbReference type="ARBA" id="ARBA00014542"/>
    </source>
</evidence>
<evidence type="ECO:0000256" key="16">
    <source>
        <dbReference type="ARBA" id="ARBA00031828"/>
    </source>
</evidence>
<evidence type="ECO:0000256" key="12">
    <source>
        <dbReference type="ARBA" id="ARBA00022801"/>
    </source>
</evidence>
<dbReference type="Gene3D" id="3.40.50.1000">
    <property type="entry name" value="HAD superfamily/HAD-like"/>
    <property type="match status" value="1"/>
</dbReference>
<sequence>MPNSALKLVILDRDGTINQDRDDYVKSEAEWVPLPGALEAIARLNHAGWHVVVASNQSGLGRGLFDVSALNAMHSKMHKLLATAGGRVEAIFYCPHGPEQACRCRKPAPGLFEQIGERYGVSLQGVPTVGDTARDLIAGAAVGCEPHLVLTGKGAAWREPLAAGQSLPANFPVGTRVHDNLAAFAAWLIARDHEQQAAQHAD</sequence>
<evidence type="ECO:0000256" key="6">
    <source>
        <dbReference type="ARBA" id="ARBA00005628"/>
    </source>
</evidence>
<evidence type="ECO:0000256" key="4">
    <source>
        <dbReference type="ARBA" id="ARBA00004496"/>
    </source>
</evidence>
<evidence type="ECO:0000256" key="2">
    <source>
        <dbReference type="ARBA" id="ARBA00001946"/>
    </source>
</evidence>
<keyword evidence="11" id="KW-0479">Metal-binding</keyword>
<evidence type="ECO:0000313" key="17">
    <source>
        <dbReference type="EMBL" id="EYC52724.1"/>
    </source>
</evidence>
<evidence type="ECO:0000256" key="8">
    <source>
        <dbReference type="ARBA" id="ARBA00012987"/>
    </source>
</evidence>
<evidence type="ECO:0000256" key="11">
    <source>
        <dbReference type="ARBA" id="ARBA00022723"/>
    </source>
</evidence>
<dbReference type="InterPro" id="IPR006543">
    <property type="entry name" value="Histidinol-phos"/>
</dbReference>
<comment type="subunit">
    <text evidence="7">Monomer.</text>
</comment>
<dbReference type="FunFam" id="3.40.50.1000:FF:000168">
    <property type="entry name" value="D,D-heptose 1,7-bisphosphate phosphatase"/>
    <property type="match status" value="1"/>
</dbReference>
<dbReference type="InterPro" id="IPR023214">
    <property type="entry name" value="HAD_sf"/>
</dbReference>
<dbReference type="CDD" id="cd07503">
    <property type="entry name" value="HAD_HisB-N"/>
    <property type="match status" value="1"/>
</dbReference>